<dbReference type="InterPro" id="IPR002575">
    <property type="entry name" value="Aminoglycoside_PTrfase"/>
</dbReference>
<dbReference type="OrthoDB" id="9777460at2"/>
<dbReference type="GO" id="GO:0009088">
    <property type="term" value="P:threonine biosynthetic process"/>
    <property type="evidence" value="ECO:0007669"/>
    <property type="project" value="UniProtKB-UniRule"/>
</dbReference>
<name>A0A6H9T657_9BURK</name>
<protein>
    <recommendedName>
        <fullName evidence="8 9">Homoserine kinase</fullName>
        <shortName evidence="8">HK</shortName>
        <shortName evidence="8">HSK</shortName>
        <ecNumber evidence="8 9">2.7.1.39</ecNumber>
    </recommendedName>
</protein>
<accession>A0A6H9T657</accession>
<dbReference type="CDD" id="cd05153">
    <property type="entry name" value="HomoserineK_II"/>
    <property type="match status" value="1"/>
</dbReference>
<sequence>MAVFTPVSEEEASAFIAPLALGEVISLRGIPSGIENTNYFLTTRAGEFVLTLFERLGDTQLSFSLLWMQHLARKGIPVPEPRADDDGRIVFELNGKPACLVTKLDGRHCLDPERQHCDQVGEMLARMHQAGHDFSMEQIPSRGYDWWFWAADRIAPLLDDERRDVLLDELQFQRALANDSHYRGLPRGPVHGDLFRDNVLFARAAETGHATGAEKLTGFFDFYFAGTDVVIFDVAVCLNDWCIDLRSGALLPALSRAFVEAYERVRPLTSLERHYLLAVLRGAALRFWLSRLVDLHFPRDSALLHAHDPEHFFRVLCHHRRASAF</sequence>
<dbReference type="EMBL" id="VZOJ01000002">
    <property type="protein sequence ID" value="KAB0644524.1"/>
    <property type="molecule type" value="Genomic_DNA"/>
</dbReference>
<dbReference type="PANTHER" id="PTHR21064:SF6">
    <property type="entry name" value="AMINOGLYCOSIDE PHOSPHOTRANSFERASE DOMAIN-CONTAINING PROTEIN"/>
    <property type="match status" value="1"/>
</dbReference>
<dbReference type="EMBL" id="CABVPL010000004">
    <property type="protein sequence ID" value="VWB24206.1"/>
    <property type="molecule type" value="Genomic_DNA"/>
</dbReference>
<dbReference type="GO" id="GO:0005524">
    <property type="term" value="F:ATP binding"/>
    <property type="evidence" value="ECO:0007669"/>
    <property type="project" value="UniProtKB-KW"/>
</dbReference>
<dbReference type="SUPFAM" id="SSF56112">
    <property type="entry name" value="Protein kinase-like (PK-like)"/>
    <property type="match status" value="1"/>
</dbReference>
<comment type="catalytic activity">
    <reaction evidence="8">
        <text>L-homoserine + ATP = O-phospho-L-homoserine + ADP + H(+)</text>
        <dbReference type="Rhea" id="RHEA:13985"/>
        <dbReference type="ChEBI" id="CHEBI:15378"/>
        <dbReference type="ChEBI" id="CHEBI:30616"/>
        <dbReference type="ChEBI" id="CHEBI:57476"/>
        <dbReference type="ChEBI" id="CHEBI:57590"/>
        <dbReference type="ChEBI" id="CHEBI:456216"/>
        <dbReference type="EC" id="2.7.1.39"/>
    </reaction>
</comment>
<dbReference type="NCBIfam" id="NF003558">
    <property type="entry name" value="PRK05231.1"/>
    <property type="match status" value="1"/>
</dbReference>
<evidence type="ECO:0000313" key="14">
    <source>
        <dbReference type="Proteomes" id="UP000494222"/>
    </source>
</evidence>
<dbReference type="Pfam" id="PF01636">
    <property type="entry name" value="APH"/>
    <property type="match status" value="1"/>
</dbReference>
<dbReference type="PANTHER" id="PTHR21064">
    <property type="entry name" value="AMINOGLYCOSIDE PHOSPHOTRANSFERASE DOMAIN-CONTAINING PROTEIN-RELATED"/>
    <property type="match status" value="1"/>
</dbReference>
<proteinExistence type="inferred from homology"/>
<keyword evidence="5 8" id="KW-0418">Kinase</keyword>
<evidence type="ECO:0000256" key="4">
    <source>
        <dbReference type="ARBA" id="ARBA00022741"/>
    </source>
</evidence>
<keyword evidence="3 8" id="KW-0791">Threonine biosynthesis</keyword>
<evidence type="ECO:0000256" key="6">
    <source>
        <dbReference type="ARBA" id="ARBA00022840"/>
    </source>
</evidence>
<dbReference type="InterPro" id="IPR005280">
    <property type="entry name" value="Homoserine_kinase_II"/>
</dbReference>
<evidence type="ECO:0000256" key="7">
    <source>
        <dbReference type="ARBA" id="ARBA00038240"/>
    </source>
</evidence>
<evidence type="ECO:0000256" key="9">
    <source>
        <dbReference type="NCBIfam" id="TIGR00938"/>
    </source>
</evidence>
<evidence type="ECO:0000313" key="11">
    <source>
        <dbReference type="EMBL" id="KAB0644524.1"/>
    </source>
</evidence>
<reference evidence="12 14" key="2">
    <citation type="submission" date="2019-09" db="EMBL/GenBank/DDBJ databases">
        <authorList>
            <person name="Depoorter E."/>
        </authorList>
    </citation>
    <scope>NUCLEOTIDE SEQUENCE [LARGE SCALE GENOMIC DNA]</scope>
    <source>
        <strain evidence="12">LMG 24064</strain>
    </source>
</reference>
<dbReference type="InterPro" id="IPR011009">
    <property type="entry name" value="Kinase-like_dom_sf"/>
</dbReference>
<dbReference type="UniPathway" id="UPA00050">
    <property type="reaction ID" value="UER00064"/>
</dbReference>
<reference evidence="11 13" key="1">
    <citation type="submission" date="2019-09" db="EMBL/GenBank/DDBJ databases">
        <title>Draft genome sequences of 48 bacterial type strains from the CCUG.</title>
        <authorList>
            <person name="Tunovic T."/>
            <person name="Pineiro-Iglesias B."/>
            <person name="Unosson C."/>
            <person name="Inganas E."/>
            <person name="Ohlen M."/>
            <person name="Cardew S."/>
            <person name="Jensie-Markopoulos S."/>
            <person name="Salva-Serra F."/>
            <person name="Jaen-Luchoro D."/>
            <person name="Karlsson R."/>
            <person name="Svensson-Stadler L."/>
            <person name="Chun J."/>
            <person name="Moore E."/>
        </authorList>
    </citation>
    <scope>NUCLEOTIDE SEQUENCE [LARGE SCALE GENOMIC DNA]</scope>
    <source>
        <strain evidence="11 13">CCUG 54555</strain>
    </source>
</reference>
<dbReference type="InterPro" id="IPR050249">
    <property type="entry name" value="Pseudomonas-type_ThrB"/>
</dbReference>
<dbReference type="Proteomes" id="UP000430232">
    <property type="component" value="Unassembled WGS sequence"/>
</dbReference>
<dbReference type="Proteomes" id="UP000494222">
    <property type="component" value="Unassembled WGS sequence"/>
</dbReference>
<dbReference type="GeneID" id="99788251"/>
<dbReference type="GO" id="GO:0004413">
    <property type="term" value="F:homoserine kinase activity"/>
    <property type="evidence" value="ECO:0007669"/>
    <property type="project" value="UniProtKB-UniRule"/>
</dbReference>
<evidence type="ECO:0000256" key="2">
    <source>
        <dbReference type="ARBA" id="ARBA00022679"/>
    </source>
</evidence>
<evidence type="ECO:0000256" key="8">
    <source>
        <dbReference type="HAMAP-Rule" id="MF_00301"/>
    </source>
</evidence>
<keyword evidence="2 8" id="KW-0808">Transferase</keyword>
<dbReference type="EC" id="2.7.1.39" evidence="8 9"/>
<feature type="domain" description="Aminoglycoside phosphotransferase" evidence="10">
    <location>
        <begin position="27"/>
        <end position="268"/>
    </location>
</feature>
<evidence type="ECO:0000259" key="10">
    <source>
        <dbReference type="Pfam" id="PF01636"/>
    </source>
</evidence>
<comment type="pathway">
    <text evidence="8">Amino-acid biosynthesis; L-threonine biosynthesis; L-threonine from L-aspartate: step 4/5.</text>
</comment>
<dbReference type="AlphaFoldDB" id="A0A6H9T657"/>
<dbReference type="Gene3D" id="3.30.200.20">
    <property type="entry name" value="Phosphorylase Kinase, domain 1"/>
    <property type="match status" value="1"/>
</dbReference>
<organism evidence="11 13">
    <name type="scientific">Burkholderia latens</name>
    <dbReference type="NCBI Taxonomy" id="488446"/>
    <lineage>
        <taxon>Bacteria</taxon>
        <taxon>Pseudomonadati</taxon>
        <taxon>Pseudomonadota</taxon>
        <taxon>Betaproteobacteria</taxon>
        <taxon>Burkholderiales</taxon>
        <taxon>Burkholderiaceae</taxon>
        <taxon>Burkholderia</taxon>
        <taxon>Burkholderia cepacia complex</taxon>
    </lineage>
</organism>
<dbReference type="NCBIfam" id="TIGR00938">
    <property type="entry name" value="thrB_alt"/>
    <property type="match status" value="1"/>
</dbReference>
<evidence type="ECO:0000313" key="13">
    <source>
        <dbReference type="Proteomes" id="UP000430232"/>
    </source>
</evidence>
<keyword evidence="1 8" id="KW-0028">Amino-acid biosynthesis</keyword>
<keyword evidence="4 8" id="KW-0547">Nucleotide-binding</keyword>
<dbReference type="RefSeq" id="WP_151062556.1">
    <property type="nucleotide sequence ID" value="NZ_CABVPL010000004.1"/>
</dbReference>
<evidence type="ECO:0000256" key="3">
    <source>
        <dbReference type="ARBA" id="ARBA00022697"/>
    </source>
</evidence>
<keyword evidence="13" id="KW-1185">Reference proteome</keyword>
<evidence type="ECO:0000256" key="1">
    <source>
        <dbReference type="ARBA" id="ARBA00022605"/>
    </source>
</evidence>
<evidence type="ECO:0000256" key="5">
    <source>
        <dbReference type="ARBA" id="ARBA00022777"/>
    </source>
</evidence>
<keyword evidence="6 8" id="KW-0067">ATP-binding</keyword>
<comment type="similarity">
    <text evidence="7 8">Belongs to the pseudomonas-type ThrB family.</text>
</comment>
<dbReference type="Gene3D" id="3.90.1200.10">
    <property type="match status" value="1"/>
</dbReference>
<gene>
    <name evidence="8" type="primary">thrB</name>
    <name evidence="12" type="ORF">BLA24064_00981</name>
    <name evidence="11" type="ORF">F7R21_01610</name>
</gene>
<dbReference type="HAMAP" id="MF_00301">
    <property type="entry name" value="Homoser_kinase_2"/>
    <property type="match status" value="1"/>
</dbReference>
<evidence type="ECO:0000313" key="12">
    <source>
        <dbReference type="EMBL" id="VWB24206.1"/>
    </source>
</evidence>